<keyword evidence="2" id="KW-0812">Transmembrane</keyword>
<accession>A0A5N5X5X8</accession>
<organism evidence="4 5">
    <name type="scientific">Aspergillus leporis</name>
    <dbReference type="NCBI Taxonomy" id="41062"/>
    <lineage>
        <taxon>Eukaryota</taxon>
        <taxon>Fungi</taxon>
        <taxon>Dikarya</taxon>
        <taxon>Ascomycota</taxon>
        <taxon>Pezizomycotina</taxon>
        <taxon>Eurotiomycetes</taxon>
        <taxon>Eurotiomycetidae</taxon>
        <taxon>Eurotiales</taxon>
        <taxon>Aspergillaceae</taxon>
        <taxon>Aspergillus</taxon>
        <taxon>Aspergillus subgen. Circumdati</taxon>
    </lineage>
</organism>
<feature type="domain" description="Rhodopsin" evidence="3">
    <location>
        <begin position="33"/>
        <end position="266"/>
    </location>
</feature>
<dbReference type="Pfam" id="PF20684">
    <property type="entry name" value="Fung_rhodopsin"/>
    <property type="match status" value="1"/>
</dbReference>
<feature type="transmembrane region" description="Helical" evidence="2">
    <location>
        <begin position="202"/>
        <end position="223"/>
    </location>
</feature>
<name>A0A5N5X5X8_9EURO</name>
<feature type="compositionally biased region" description="Polar residues" evidence="1">
    <location>
        <begin position="321"/>
        <end position="330"/>
    </location>
</feature>
<evidence type="ECO:0000313" key="4">
    <source>
        <dbReference type="EMBL" id="KAB8076079.1"/>
    </source>
</evidence>
<protein>
    <recommendedName>
        <fullName evidence="3">Rhodopsin domain-containing protein</fullName>
    </recommendedName>
</protein>
<keyword evidence="2" id="KW-0472">Membrane</keyword>
<feature type="transmembrane region" description="Helical" evidence="2">
    <location>
        <begin position="17"/>
        <end position="36"/>
    </location>
</feature>
<reference evidence="4 5" key="1">
    <citation type="submission" date="2019-04" db="EMBL/GenBank/DDBJ databases">
        <title>Friends and foes A comparative genomics study of 23 Aspergillus species from section Flavi.</title>
        <authorList>
            <consortium name="DOE Joint Genome Institute"/>
            <person name="Kjaerbolling I."/>
            <person name="Vesth T."/>
            <person name="Frisvad J.C."/>
            <person name="Nybo J.L."/>
            <person name="Theobald S."/>
            <person name="Kildgaard S."/>
            <person name="Isbrandt T."/>
            <person name="Kuo A."/>
            <person name="Sato A."/>
            <person name="Lyhne E.K."/>
            <person name="Kogle M.E."/>
            <person name="Wiebenga A."/>
            <person name="Kun R.S."/>
            <person name="Lubbers R.J."/>
            <person name="Makela M.R."/>
            <person name="Barry K."/>
            <person name="Chovatia M."/>
            <person name="Clum A."/>
            <person name="Daum C."/>
            <person name="Haridas S."/>
            <person name="He G."/>
            <person name="LaButti K."/>
            <person name="Lipzen A."/>
            <person name="Mondo S."/>
            <person name="Riley R."/>
            <person name="Salamov A."/>
            <person name="Simmons B.A."/>
            <person name="Magnuson J.K."/>
            <person name="Henrissat B."/>
            <person name="Mortensen U.H."/>
            <person name="Larsen T.O."/>
            <person name="Devries R.P."/>
            <person name="Grigoriev I.V."/>
            <person name="Machida M."/>
            <person name="Baker S.E."/>
            <person name="Andersen M.R."/>
        </authorList>
    </citation>
    <scope>NUCLEOTIDE SEQUENCE [LARGE SCALE GENOMIC DNA]</scope>
    <source>
        <strain evidence="4 5">CBS 151.66</strain>
    </source>
</reference>
<dbReference type="AlphaFoldDB" id="A0A5N5X5X8"/>
<evidence type="ECO:0000256" key="1">
    <source>
        <dbReference type="SAM" id="MobiDB-lite"/>
    </source>
</evidence>
<feature type="transmembrane region" description="Helical" evidence="2">
    <location>
        <begin position="48"/>
        <end position="73"/>
    </location>
</feature>
<evidence type="ECO:0000313" key="5">
    <source>
        <dbReference type="Proteomes" id="UP000326565"/>
    </source>
</evidence>
<gene>
    <name evidence="4" type="ORF">BDV29DRAFT_95236</name>
</gene>
<feature type="transmembrane region" description="Helical" evidence="2">
    <location>
        <begin position="125"/>
        <end position="147"/>
    </location>
</feature>
<feature type="compositionally biased region" description="Basic and acidic residues" evidence="1">
    <location>
        <begin position="295"/>
        <end position="315"/>
    </location>
</feature>
<sequence length="366" mass="41191">MGRFANDPDRRAPILNVVNWFLLVVAILSVFTRLGTKLWMFHRFTSDDYLIVASLIFCIGESITVSTAVSNGYGTHEATIDATHFDAIMKSQYAGYLLYILSLYFSKLSLSAFIRNLTPVSRDHFHATLLQIFLTAWAVVAVFTSAFRCQVPRTWDYRSGKCFHLNAWRYYFCTSSILTDVLIIVQALVLISRIQASTKKKIVFATIFLSRILVILPAIAQLILTHNVADSNDLSFDDYGVTVAVQTVQCFSIVTACWGQLKPFLNQLKSNGLRIQGVEYQSTSAKASYPSYPRSETREEQSRNRESHHLQHHELVPMASGQGNMTTISASRAWDAGSQSSQAGMIRETRTWNISAARRSERSDSL</sequence>
<keyword evidence="2" id="KW-1133">Transmembrane helix</keyword>
<feature type="transmembrane region" description="Helical" evidence="2">
    <location>
        <begin position="93"/>
        <end position="113"/>
    </location>
</feature>
<dbReference type="PANTHER" id="PTHR38794:SF2">
    <property type="entry name" value="INTEGRAL MEMBRANE PROTEIN"/>
    <property type="match status" value="1"/>
</dbReference>
<dbReference type="EMBL" id="ML732185">
    <property type="protein sequence ID" value="KAB8076079.1"/>
    <property type="molecule type" value="Genomic_DNA"/>
</dbReference>
<keyword evidence="5" id="KW-1185">Reference proteome</keyword>
<proteinExistence type="predicted"/>
<feature type="region of interest" description="Disordered" evidence="1">
    <location>
        <begin position="286"/>
        <end position="366"/>
    </location>
</feature>
<dbReference type="OrthoDB" id="3918601at2759"/>
<dbReference type="Proteomes" id="UP000326565">
    <property type="component" value="Unassembled WGS sequence"/>
</dbReference>
<dbReference type="PANTHER" id="PTHR38794">
    <property type="entry name" value="INTEGRAL MEMBRANE PROTEIN"/>
    <property type="match status" value="1"/>
</dbReference>
<dbReference type="InterPro" id="IPR049326">
    <property type="entry name" value="Rhodopsin_dom_fungi"/>
</dbReference>
<evidence type="ECO:0000256" key="2">
    <source>
        <dbReference type="SAM" id="Phobius"/>
    </source>
</evidence>
<feature type="transmembrane region" description="Helical" evidence="2">
    <location>
        <begin position="243"/>
        <end position="261"/>
    </location>
</feature>
<evidence type="ECO:0000259" key="3">
    <source>
        <dbReference type="Pfam" id="PF20684"/>
    </source>
</evidence>